<dbReference type="KEGG" id="ypm:YP_3319"/>
<dbReference type="Proteomes" id="UP000001019">
    <property type="component" value="Chromosome"/>
</dbReference>
<gene>
    <name evidence="1" type="ordered locus">YP_3319</name>
</gene>
<dbReference type="EMBL" id="AE017042">
    <property type="protein sequence ID" value="AAS63484.1"/>
    <property type="molecule type" value="Genomic_DNA"/>
</dbReference>
<reference evidence="2" key="1">
    <citation type="journal article" date="2004" name="DNA Res.">
        <title>Complete genome sequence of Yersinia pestis strain 91001, an isolate avirulent to humans.</title>
        <authorList>
            <person name="Song Y."/>
            <person name="Tong Z."/>
            <person name="Wang J."/>
            <person name="Wang L."/>
            <person name="Guo Z."/>
            <person name="Han Y."/>
            <person name="Zhang J."/>
            <person name="Pei D."/>
            <person name="Zhou D."/>
            <person name="Qin H."/>
            <person name="Pang X."/>
            <person name="Han Y."/>
            <person name="Zhai J."/>
            <person name="Li M."/>
            <person name="Cui B."/>
            <person name="Qi Z."/>
            <person name="Jin L."/>
            <person name="Dai R."/>
            <person name="Chen F."/>
            <person name="Li S."/>
            <person name="Ye C."/>
            <person name="Du Z."/>
            <person name="Lin W."/>
            <person name="Wang J."/>
            <person name="Yu J."/>
            <person name="Yang H."/>
            <person name="Wang J."/>
            <person name="Huang P."/>
            <person name="Yang R."/>
        </authorList>
    </citation>
    <scope>NUCLEOTIDE SEQUENCE [LARGE SCALE GENOMIC DNA]</scope>
    <source>
        <strain evidence="2">91001 / Biovar Mediaevalis</strain>
    </source>
</reference>
<protein>
    <submittedName>
        <fullName evidence="1">Uncharacterized protein</fullName>
    </submittedName>
</protein>
<evidence type="ECO:0000313" key="1">
    <source>
        <dbReference type="EMBL" id="AAS63484.1"/>
    </source>
</evidence>
<evidence type="ECO:0000313" key="2">
    <source>
        <dbReference type="Proteomes" id="UP000001019"/>
    </source>
</evidence>
<name>A0A0H2W8D8_YERPE</name>
<dbReference type="AlphaFoldDB" id="A0A0H2W8D8"/>
<proteinExistence type="predicted"/>
<dbReference type="EnsemblBacteria" id="AAS63484">
    <property type="protein sequence ID" value="AAS63484"/>
    <property type="gene ID" value="YP_3319"/>
</dbReference>
<organism evidence="1 2">
    <name type="scientific">Yersinia pestis</name>
    <dbReference type="NCBI Taxonomy" id="632"/>
    <lineage>
        <taxon>Bacteria</taxon>
        <taxon>Pseudomonadati</taxon>
        <taxon>Pseudomonadota</taxon>
        <taxon>Gammaproteobacteria</taxon>
        <taxon>Enterobacterales</taxon>
        <taxon>Yersiniaceae</taxon>
        <taxon>Yersinia</taxon>
    </lineage>
</organism>
<accession>A0A0H2W8D8</accession>
<dbReference type="HOGENOM" id="CLU_2756986_0_0_6"/>
<sequence>MRVIMIIIAVLSDERIKSLGVHIMKARHCSHCFQCLLSQPGAGFFFAFFSPRSLLACLCHGFCRNNLPAEWHPL</sequence>